<evidence type="ECO:0000256" key="7">
    <source>
        <dbReference type="ARBA" id="ARBA00023061"/>
    </source>
</evidence>
<dbReference type="GO" id="GO:0047605">
    <property type="term" value="F:acetolactate decarboxylase activity"/>
    <property type="evidence" value="ECO:0007669"/>
    <property type="project" value="UniProtKB-EC"/>
</dbReference>
<sequence>MTFDAPLVAAATIKRAGLDPQACSVDDAVHQLQLAHVLLDGGFDGVATLEEALAGGDHGLGTVDRLDGELVVVDGEPWRVDWHGTAELMPLNTRTPFAIVSTLDSPTVMRLQDVDLHEVKVIIEQLVDDPGAIVSVRIEGSFSRVLVRSVKPQDPPYRTYAEVCAVDEVRWEHMPFYGVFVGFRFPELEPGAAIAGLHLHGLDNLRTTGGHNYEMHIRDAKLSVGITRDVVMHLPDKSMVDLLETPPAIRATQRALLRRGPMTIPEIAANLNIDEIEAENRVSWLGDRGFVEELIGGIGGLGGEPRWRMHLHTHGAKTTPKIKALLDRL</sequence>
<reference evidence="9" key="1">
    <citation type="submission" date="2020-05" db="EMBL/GenBank/DDBJ databases">
        <authorList>
            <person name="Chiriac C."/>
            <person name="Salcher M."/>
            <person name="Ghai R."/>
            <person name="Kavagutti S V."/>
        </authorList>
    </citation>
    <scope>NUCLEOTIDE SEQUENCE</scope>
</reference>
<dbReference type="Gene3D" id="3.30.1330.80">
    <property type="entry name" value="Hypothetical protein, similar to alpha- acetolactate decarboxylase, domain 2"/>
    <property type="match status" value="2"/>
</dbReference>
<evidence type="ECO:0000256" key="5">
    <source>
        <dbReference type="ARBA" id="ARBA00020164"/>
    </source>
</evidence>
<evidence type="ECO:0000256" key="4">
    <source>
        <dbReference type="ARBA" id="ARBA00013204"/>
    </source>
</evidence>
<proteinExistence type="inferred from homology"/>
<keyword evidence="6" id="KW-0210">Decarboxylase</keyword>
<evidence type="ECO:0000256" key="8">
    <source>
        <dbReference type="ARBA" id="ARBA00023239"/>
    </source>
</evidence>
<dbReference type="UniPathway" id="UPA00626">
    <property type="reaction ID" value="UER00678"/>
</dbReference>
<comment type="pathway">
    <text evidence="2">Polyol metabolism; (R,R)-butane-2,3-diol biosynthesis; (R,R)-butane-2,3-diol from pyruvate: step 2/3.</text>
</comment>
<dbReference type="PANTHER" id="PTHR35524:SF1">
    <property type="entry name" value="ALPHA-ACETOLACTATE DECARBOXYLASE"/>
    <property type="match status" value="1"/>
</dbReference>
<dbReference type="EC" id="4.1.1.5" evidence="4"/>
<dbReference type="PANTHER" id="PTHR35524">
    <property type="entry name" value="ALPHA-ACETOLACTATE DECARBOXYLASE"/>
    <property type="match status" value="1"/>
</dbReference>
<dbReference type="Pfam" id="PF03306">
    <property type="entry name" value="AAL_decarboxy"/>
    <property type="match status" value="1"/>
</dbReference>
<gene>
    <name evidence="9" type="ORF">UFOPK3495_00883</name>
</gene>
<dbReference type="CDD" id="cd17299">
    <property type="entry name" value="acetolactate_decarboxylase"/>
    <property type="match status" value="1"/>
</dbReference>
<dbReference type="AlphaFoldDB" id="A0A6J7FZQ6"/>
<keyword evidence="8" id="KW-0456">Lyase</keyword>
<comment type="similarity">
    <text evidence="3">Belongs to the alpha-acetolactate decarboxylase family.</text>
</comment>
<name>A0A6J7FZQ6_9ZZZZ</name>
<evidence type="ECO:0000256" key="3">
    <source>
        <dbReference type="ARBA" id="ARBA00007106"/>
    </source>
</evidence>
<accession>A0A6J7FZQ6</accession>
<evidence type="ECO:0000256" key="2">
    <source>
        <dbReference type="ARBA" id="ARBA00005170"/>
    </source>
</evidence>
<dbReference type="GO" id="GO:0045151">
    <property type="term" value="P:acetoin biosynthetic process"/>
    <property type="evidence" value="ECO:0007669"/>
    <property type="project" value="UniProtKB-KW"/>
</dbReference>
<protein>
    <recommendedName>
        <fullName evidence="5">Alpha-acetolactate decarboxylase</fullName>
        <ecNumber evidence="4">4.1.1.5</ecNumber>
    </recommendedName>
</protein>
<dbReference type="SUPFAM" id="SSF117856">
    <property type="entry name" value="AF0104/ALDC/Ptd012-like"/>
    <property type="match status" value="1"/>
</dbReference>
<evidence type="ECO:0000256" key="6">
    <source>
        <dbReference type="ARBA" id="ARBA00022793"/>
    </source>
</evidence>
<evidence type="ECO:0000313" key="9">
    <source>
        <dbReference type="EMBL" id="CAB4899558.1"/>
    </source>
</evidence>
<dbReference type="EMBL" id="CAFBMC010000041">
    <property type="protein sequence ID" value="CAB4899558.1"/>
    <property type="molecule type" value="Genomic_DNA"/>
</dbReference>
<evidence type="ECO:0000256" key="1">
    <source>
        <dbReference type="ARBA" id="ARBA00001784"/>
    </source>
</evidence>
<organism evidence="9">
    <name type="scientific">freshwater metagenome</name>
    <dbReference type="NCBI Taxonomy" id="449393"/>
    <lineage>
        <taxon>unclassified sequences</taxon>
        <taxon>metagenomes</taxon>
        <taxon>ecological metagenomes</taxon>
    </lineage>
</organism>
<keyword evidence="7" id="KW-0005">Acetoin biosynthesis</keyword>
<dbReference type="InterPro" id="IPR005128">
    <property type="entry name" value="Acetolactate_a_deCO2ase"/>
</dbReference>
<comment type="catalytic activity">
    <reaction evidence="1">
        <text>(2S)-2-acetolactate + H(+) = (R)-acetoin + CO2</text>
        <dbReference type="Rhea" id="RHEA:21580"/>
        <dbReference type="ChEBI" id="CHEBI:15378"/>
        <dbReference type="ChEBI" id="CHEBI:15686"/>
        <dbReference type="ChEBI" id="CHEBI:16526"/>
        <dbReference type="ChEBI" id="CHEBI:58476"/>
        <dbReference type="EC" id="4.1.1.5"/>
    </reaction>
</comment>